<proteinExistence type="predicted"/>
<name>A0A401GSE6_9APHY</name>
<comment type="caution">
    <text evidence="2">The sequence shown here is derived from an EMBL/GenBank/DDBJ whole genome shotgun (WGS) entry which is preliminary data.</text>
</comment>
<evidence type="ECO:0000256" key="1">
    <source>
        <dbReference type="SAM" id="MobiDB-lite"/>
    </source>
</evidence>
<dbReference type="Proteomes" id="UP000287166">
    <property type="component" value="Unassembled WGS sequence"/>
</dbReference>
<feature type="compositionally biased region" description="Acidic residues" evidence="1">
    <location>
        <begin position="78"/>
        <end position="109"/>
    </location>
</feature>
<protein>
    <submittedName>
        <fullName evidence="2">Uncharacterized protein</fullName>
    </submittedName>
</protein>
<dbReference type="RefSeq" id="XP_027616075.1">
    <property type="nucleotide sequence ID" value="XM_027760274.1"/>
</dbReference>
<feature type="compositionally biased region" description="Basic residues" evidence="1">
    <location>
        <begin position="48"/>
        <end position="59"/>
    </location>
</feature>
<gene>
    <name evidence="2" type="ORF">SCP_0703480</name>
</gene>
<dbReference type="GeneID" id="38782079"/>
<evidence type="ECO:0000313" key="3">
    <source>
        <dbReference type="Proteomes" id="UP000287166"/>
    </source>
</evidence>
<sequence length="149" mass="16139">MFMFGTNPIWRSIIRDVARMAMIQVLIQCILSAPNSNRRGGAHENGSARKRAPAQKRALRGSPQGIEVGKEKGGDDGTGAEEGDGVDNDNGEEGMGEEEEADTATEELADIAGMMEIRRQGRRRPNSGQRPDGARGLFVRDKQRLTSGS</sequence>
<evidence type="ECO:0000313" key="2">
    <source>
        <dbReference type="EMBL" id="GBE85162.1"/>
    </source>
</evidence>
<dbReference type="EMBL" id="BFAD01000007">
    <property type="protein sequence ID" value="GBE85162.1"/>
    <property type="molecule type" value="Genomic_DNA"/>
</dbReference>
<reference evidence="2 3" key="1">
    <citation type="journal article" date="2018" name="Sci. Rep.">
        <title>Genome sequence of the cauliflower mushroom Sparassis crispa (Hanabiratake) and its association with beneficial usage.</title>
        <authorList>
            <person name="Kiyama R."/>
            <person name="Furutani Y."/>
            <person name="Kawaguchi K."/>
            <person name="Nakanishi T."/>
        </authorList>
    </citation>
    <scope>NUCLEOTIDE SEQUENCE [LARGE SCALE GENOMIC DNA]</scope>
</reference>
<organism evidence="2 3">
    <name type="scientific">Sparassis crispa</name>
    <dbReference type="NCBI Taxonomy" id="139825"/>
    <lineage>
        <taxon>Eukaryota</taxon>
        <taxon>Fungi</taxon>
        <taxon>Dikarya</taxon>
        <taxon>Basidiomycota</taxon>
        <taxon>Agaricomycotina</taxon>
        <taxon>Agaricomycetes</taxon>
        <taxon>Polyporales</taxon>
        <taxon>Sparassidaceae</taxon>
        <taxon>Sparassis</taxon>
    </lineage>
</organism>
<dbReference type="AlphaFoldDB" id="A0A401GSE6"/>
<keyword evidence="3" id="KW-1185">Reference proteome</keyword>
<dbReference type="InParanoid" id="A0A401GSE6"/>
<feature type="region of interest" description="Disordered" evidence="1">
    <location>
        <begin position="35"/>
        <end position="149"/>
    </location>
</feature>
<feature type="compositionally biased region" description="Basic and acidic residues" evidence="1">
    <location>
        <begin position="138"/>
        <end position="149"/>
    </location>
</feature>
<accession>A0A401GSE6</accession>